<evidence type="ECO:0000313" key="4">
    <source>
        <dbReference type="Proteomes" id="UP000095192"/>
    </source>
</evidence>
<dbReference type="PANTHER" id="PTHR45856:SF11">
    <property type="entry name" value="FUNGAL LIPASE-LIKE DOMAIN-CONTAINING PROTEIN"/>
    <property type="match status" value="1"/>
</dbReference>
<dbReference type="EMBL" id="JROU02002006">
    <property type="protein sequence ID" value="OEH74553.1"/>
    <property type="molecule type" value="Genomic_DNA"/>
</dbReference>
<evidence type="ECO:0000256" key="1">
    <source>
        <dbReference type="SAM" id="SignalP"/>
    </source>
</evidence>
<keyword evidence="4" id="KW-1185">Reference proteome</keyword>
<dbReference type="InParanoid" id="A0A1D3CTN2"/>
<dbReference type="VEuPathDB" id="ToxoDB:LOC34623907"/>
<comment type="caution">
    <text evidence="3">The sequence shown here is derived from an EMBL/GenBank/DDBJ whole genome shotgun (WGS) entry which is preliminary data.</text>
</comment>
<keyword evidence="1" id="KW-0732">Signal</keyword>
<feature type="signal peptide" evidence="1">
    <location>
        <begin position="1"/>
        <end position="29"/>
    </location>
</feature>
<feature type="domain" description="Fungal lipase-type" evidence="2">
    <location>
        <begin position="444"/>
        <end position="574"/>
    </location>
</feature>
<evidence type="ECO:0000259" key="2">
    <source>
        <dbReference type="Pfam" id="PF01764"/>
    </source>
</evidence>
<dbReference type="InterPro" id="IPR002921">
    <property type="entry name" value="Fungal_lipase-type"/>
</dbReference>
<organism evidence="3 4">
    <name type="scientific">Cyclospora cayetanensis</name>
    <dbReference type="NCBI Taxonomy" id="88456"/>
    <lineage>
        <taxon>Eukaryota</taxon>
        <taxon>Sar</taxon>
        <taxon>Alveolata</taxon>
        <taxon>Apicomplexa</taxon>
        <taxon>Conoidasida</taxon>
        <taxon>Coccidia</taxon>
        <taxon>Eucoccidiorida</taxon>
        <taxon>Eimeriorina</taxon>
        <taxon>Eimeriidae</taxon>
        <taxon>Cyclospora</taxon>
    </lineage>
</organism>
<proteinExistence type="predicted"/>
<reference evidence="3 4" key="1">
    <citation type="journal article" date="2016" name="BMC Genomics">
        <title>Comparative genomics reveals Cyclospora cayetanensis possesses coccidia-like metabolism and invasion components but unique surface antigens.</title>
        <authorList>
            <person name="Liu S."/>
            <person name="Wang L."/>
            <person name="Zheng H."/>
            <person name="Xu Z."/>
            <person name="Roellig D.M."/>
            <person name="Li N."/>
            <person name="Frace M.A."/>
            <person name="Tang K."/>
            <person name="Arrowood M.J."/>
            <person name="Moss D.M."/>
            <person name="Zhang L."/>
            <person name="Feng Y."/>
            <person name="Xiao L."/>
        </authorList>
    </citation>
    <scope>NUCLEOTIDE SEQUENCE [LARGE SCALE GENOMIC DNA]</scope>
    <source>
        <strain evidence="3 4">CHN_HEN01</strain>
    </source>
</reference>
<dbReference type="Pfam" id="PF01764">
    <property type="entry name" value="Lipase_3"/>
    <property type="match status" value="1"/>
</dbReference>
<accession>A0A1D3CTN2</accession>
<name>A0A1D3CTN2_9EIME</name>
<dbReference type="SUPFAM" id="SSF53474">
    <property type="entry name" value="alpha/beta-Hydrolases"/>
    <property type="match status" value="1"/>
</dbReference>
<dbReference type="VEuPathDB" id="ToxoDB:cyc_08093"/>
<sequence>MMQQLTSPCLFVASYLILICANCFQGSLGQVETHDYQFLRARAEAAKLLYEFAGENHVEMFLMDYTASAVPAVAIGKTRSDCSALMEAGAHTPTSSDLSPSLHPQTVKVPPVITLDPHGRPSPPCPKSILSKTPYYGSKGAQKEALPPTVTLKDVKQTADLTNLGLDVNYSKAAYDSLQVCNNFYFSSSGITRNSSDPVCIVCQLDESSSNIQGLDIESLREIHPRLRFALVLAANLAFTAKKKQWIMKLISSRSLRLVWHLVERFSEMHISMLDANVGEAINHIVLSELRLLQPVKDLIQFAPLRYDNLTPRFHVDPSAVPTAQEYATCPQHLTDLEFFDKVKAPKGRLTAQWGRMGMWDPTGFLEKKEPQCPVSSTVVQCPPLVNPDTCGSDATYLRPVETPWLFRLERDSNWVSWETEETQSDYVDRICASGVWHVQLWLLNTMWETVVDPELSPSKQARIHSGFLFLFKRAAKKIIDEDIEEVTEKINATGRRQVVLFTGHSLGSAVAQITAWYYAVKARALVQSRLLQIRCVTFGSPAWGNETAYEEFVASGVLAHDIATSVDPVTTLNGEPGLGHGLQWRKPYHYRIMLEDMKKVVVASANPVDPDFSGQLWIRKEFHPGNFLKRTFGALVNMNDVDSVFLNPMLTHFLSYTATLTIMADLVPEADYGSGLAAPLITEHLIKYSAHMVNSALIAAGPRMNLVLRLIALEAGTVSRQAGEAA</sequence>
<dbReference type="GO" id="GO:0006629">
    <property type="term" value="P:lipid metabolic process"/>
    <property type="evidence" value="ECO:0007669"/>
    <property type="project" value="InterPro"/>
</dbReference>
<dbReference type="PANTHER" id="PTHR45856">
    <property type="entry name" value="ALPHA/BETA-HYDROLASES SUPERFAMILY PROTEIN"/>
    <property type="match status" value="1"/>
</dbReference>
<protein>
    <submittedName>
        <fullName evidence="3">Lipase domain-containing protein</fullName>
    </submittedName>
</protein>
<dbReference type="Gene3D" id="3.40.50.1820">
    <property type="entry name" value="alpha/beta hydrolase"/>
    <property type="match status" value="1"/>
</dbReference>
<gene>
    <name evidence="3" type="ORF">cyc_08093</name>
</gene>
<evidence type="ECO:0000313" key="3">
    <source>
        <dbReference type="EMBL" id="OEH74553.1"/>
    </source>
</evidence>
<dbReference type="AlphaFoldDB" id="A0A1D3CTN2"/>
<dbReference type="Proteomes" id="UP000095192">
    <property type="component" value="Unassembled WGS sequence"/>
</dbReference>
<feature type="chain" id="PRO_5008913896" evidence="1">
    <location>
        <begin position="30"/>
        <end position="727"/>
    </location>
</feature>
<dbReference type="InterPro" id="IPR029058">
    <property type="entry name" value="AB_hydrolase_fold"/>
</dbReference>
<dbReference type="InterPro" id="IPR051218">
    <property type="entry name" value="Sec_MonoDiacylglyc_Lipase"/>
</dbReference>